<evidence type="ECO:0000313" key="2">
    <source>
        <dbReference type="EMBL" id="QFI37880.1"/>
    </source>
</evidence>
<name>A0A5J6WLB9_MORMI</name>
<organism evidence="2 3">
    <name type="scientific">Moritella marina ATCC 15381</name>
    <dbReference type="NCBI Taxonomy" id="1202962"/>
    <lineage>
        <taxon>Bacteria</taxon>
        <taxon>Pseudomonadati</taxon>
        <taxon>Pseudomonadota</taxon>
        <taxon>Gammaproteobacteria</taxon>
        <taxon>Alteromonadales</taxon>
        <taxon>Moritellaceae</taxon>
        <taxon>Moritella</taxon>
    </lineage>
</organism>
<protein>
    <submittedName>
        <fullName evidence="2">YeeE/YedE family protein</fullName>
    </submittedName>
</protein>
<keyword evidence="1" id="KW-1133">Transmembrane helix</keyword>
<dbReference type="AlphaFoldDB" id="A0A5J6WLB9"/>
<dbReference type="Pfam" id="PF20398">
    <property type="entry name" value="DUF6691"/>
    <property type="match status" value="1"/>
</dbReference>
<dbReference type="KEGG" id="mmaa:FR932_08450"/>
<dbReference type="EMBL" id="CP044399">
    <property type="protein sequence ID" value="QFI37880.1"/>
    <property type="molecule type" value="Genomic_DNA"/>
</dbReference>
<feature type="transmembrane region" description="Helical" evidence="1">
    <location>
        <begin position="117"/>
        <end position="138"/>
    </location>
</feature>
<reference evidence="2 3" key="1">
    <citation type="submission" date="2019-09" db="EMBL/GenBank/DDBJ databases">
        <title>Hybrid Assembly of the complete Genome of the Deep-Sea Bacterium Moritella marina from long Nanopore and Illumina reads.</title>
        <authorList>
            <person name="Magin S."/>
            <person name="Georgoulis A."/>
            <person name="Papadimitriou K."/>
            <person name="Iliakis G."/>
            <person name="Vorgias C.E."/>
        </authorList>
    </citation>
    <scope>NUCLEOTIDE SEQUENCE [LARGE SCALE GENOMIC DNA]</scope>
    <source>
        <strain evidence="2 3">MP-1</strain>
    </source>
</reference>
<proteinExistence type="predicted"/>
<keyword evidence="3" id="KW-1185">Reference proteome</keyword>
<feature type="transmembrane region" description="Helical" evidence="1">
    <location>
        <begin position="41"/>
        <end position="60"/>
    </location>
</feature>
<keyword evidence="1" id="KW-0472">Membrane</keyword>
<gene>
    <name evidence="2" type="ORF">FR932_08450</name>
</gene>
<feature type="transmembrane region" description="Helical" evidence="1">
    <location>
        <begin position="85"/>
        <end position="111"/>
    </location>
</feature>
<accession>A0A5J6WLB9</accession>
<evidence type="ECO:0000313" key="3">
    <source>
        <dbReference type="Proteomes" id="UP000327424"/>
    </source>
</evidence>
<evidence type="ECO:0000256" key="1">
    <source>
        <dbReference type="SAM" id="Phobius"/>
    </source>
</evidence>
<dbReference type="Proteomes" id="UP000327424">
    <property type="component" value="Chromosome"/>
</dbReference>
<dbReference type="RefSeq" id="WP_019441088.1">
    <property type="nucleotide sequence ID" value="NZ_ALOE01000013.1"/>
</dbReference>
<dbReference type="InterPro" id="IPR046513">
    <property type="entry name" value="DUF6691"/>
</dbReference>
<sequence length="143" mass="15541">MKLFIALFSGILFGIGLIIAQMVNPNKIFNFLDISGDWDPSLAFVMGSALLLFIPAYKLLKKKLQQPLFADEFSLPTAKLIDRRLIIGAGLFGVGWGISGICPGPALVNIAGGEPKIFVFIFAMMLGMSISNYVNMVISKPKD</sequence>
<keyword evidence="1" id="KW-0812">Transmembrane</keyword>
<dbReference type="OrthoDB" id="9790409at2"/>